<dbReference type="SUPFAM" id="SSF54518">
    <property type="entry name" value="Tubby C-terminal domain-like"/>
    <property type="match status" value="1"/>
</dbReference>
<evidence type="ECO:0000256" key="1">
    <source>
        <dbReference type="ARBA" id="ARBA00007129"/>
    </source>
</evidence>
<keyword evidence="4" id="KW-1185">Reference proteome</keyword>
<evidence type="ECO:0000259" key="2">
    <source>
        <dbReference type="Pfam" id="PF01167"/>
    </source>
</evidence>
<dbReference type="Pfam" id="PF01167">
    <property type="entry name" value="Tub"/>
    <property type="match status" value="1"/>
</dbReference>
<name>K0RA46_THAOC</name>
<comment type="similarity">
    <text evidence="1">Belongs to the TUB family.</text>
</comment>
<comment type="caution">
    <text evidence="3">The sequence shown here is derived from an EMBL/GenBank/DDBJ whole genome shotgun (WGS) entry which is preliminary data.</text>
</comment>
<dbReference type="PANTHER" id="PTHR16517:SF7">
    <property type="entry name" value="PROTEIN KING TUBBY"/>
    <property type="match status" value="1"/>
</dbReference>
<dbReference type="Proteomes" id="UP000266841">
    <property type="component" value="Unassembled WGS sequence"/>
</dbReference>
<dbReference type="AlphaFoldDB" id="K0RA46"/>
<evidence type="ECO:0000313" key="4">
    <source>
        <dbReference type="Proteomes" id="UP000266841"/>
    </source>
</evidence>
<dbReference type="eggNOG" id="KOG2502">
    <property type="taxonomic scope" value="Eukaryota"/>
</dbReference>
<proteinExistence type="inferred from homology"/>
<dbReference type="InterPro" id="IPR025659">
    <property type="entry name" value="Tubby-like_C"/>
</dbReference>
<dbReference type="InterPro" id="IPR000007">
    <property type="entry name" value="Tubby_C"/>
</dbReference>
<protein>
    <recommendedName>
        <fullName evidence="2">Tubby C-terminal domain-containing protein</fullName>
    </recommendedName>
</protein>
<dbReference type="OMA" id="GAALCQF"/>
<organism evidence="3 4">
    <name type="scientific">Thalassiosira oceanica</name>
    <name type="common">Marine diatom</name>
    <dbReference type="NCBI Taxonomy" id="159749"/>
    <lineage>
        <taxon>Eukaryota</taxon>
        <taxon>Sar</taxon>
        <taxon>Stramenopiles</taxon>
        <taxon>Ochrophyta</taxon>
        <taxon>Bacillariophyta</taxon>
        <taxon>Coscinodiscophyceae</taxon>
        <taxon>Thalassiosirophycidae</taxon>
        <taxon>Thalassiosirales</taxon>
        <taxon>Thalassiosiraceae</taxon>
        <taxon>Thalassiosira</taxon>
    </lineage>
</organism>
<reference evidence="3 4" key="1">
    <citation type="journal article" date="2012" name="Genome Biol.">
        <title>Genome and low-iron response of an oceanic diatom adapted to chronic iron limitation.</title>
        <authorList>
            <person name="Lommer M."/>
            <person name="Specht M."/>
            <person name="Roy A.S."/>
            <person name="Kraemer L."/>
            <person name="Andreson R."/>
            <person name="Gutowska M.A."/>
            <person name="Wolf J."/>
            <person name="Bergner S.V."/>
            <person name="Schilhabel M.B."/>
            <person name="Klostermeier U.C."/>
            <person name="Beiko R.G."/>
            <person name="Rosenstiel P."/>
            <person name="Hippler M."/>
            <person name="Laroche J."/>
        </authorList>
    </citation>
    <scope>NUCLEOTIDE SEQUENCE [LARGE SCALE GENOMIC DNA]</scope>
    <source>
        <strain evidence="3 4">CCMP1005</strain>
    </source>
</reference>
<sequence>MTGQGVSPRLGYCSRRPDDEGGSTCDIQAPALFAVPNKTHYNSTGFVHCSVSRISTSRYHMSFETKDAEPVSMIANKNRLSRTTNYHMFDALRGGVDAKLSKKSGHYIGKLRLQSTGCYALYNSNKEKKQVAAFVYEVPDLLAQVRDGTPPRVMKAVIPDGKHSGTSCGSLIEQLRMGTWRQSNLVACQTRPPKFSDGQYRLNFSGRVLQASVKNFQLENERGEVLLQYGKVDEDTFHLDYRAPFTAYAAFGAALCQFDM</sequence>
<dbReference type="EMBL" id="AGNL01044243">
    <property type="protein sequence ID" value="EJK50035.1"/>
    <property type="molecule type" value="Genomic_DNA"/>
</dbReference>
<dbReference type="PANTHER" id="PTHR16517">
    <property type="entry name" value="TUBBY-RELATED"/>
    <property type="match status" value="1"/>
</dbReference>
<evidence type="ECO:0000313" key="3">
    <source>
        <dbReference type="EMBL" id="EJK50035.1"/>
    </source>
</evidence>
<gene>
    <name evidence="3" type="ORF">THAOC_31035</name>
</gene>
<accession>K0RA46</accession>
<feature type="domain" description="Tubby C-terminal" evidence="2">
    <location>
        <begin position="42"/>
        <end position="259"/>
    </location>
</feature>
<dbReference type="OrthoDB" id="45629at2759"/>
<dbReference type="PRINTS" id="PR01573">
    <property type="entry name" value="SUPERTUBBY"/>
</dbReference>
<dbReference type="Gene3D" id="3.20.90.10">
    <property type="entry name" value="Tubby Protein, Chain A"/>
    <property type="match status" value="1"/>
</dbReference>